<comment type="catalytic activity">
    <reaction evidence="10">
        <text>dopamine + hexadecanoyl-CoA = N-hexadecanoyl-dopamine + CoA + H(+)</text>
        <dbReference type="Rhea" id="RHEA:51376"/>
        <dbReference type="ChEBI" id="CHEBI:15378"/>
        <dbReference type="ChEBI" id="CHEBI:57287"/>
        <dbReference type="ChEBI" id="CHEBI:57379"/>
        <dbReference type="ChEBI" id="CHEBI:59905"/>
        <dbReference type="ChEBI" id="CHEBI:134058"/>
    </reaction>
    <physiologicalReaction direction="left-to-right" evidence="10">
        <dbReference type="Rhea" id="RHEA:51377"/>
    </physiologicalReaction>
</comment>
<protein>
    <recommendedName>
        <fullName evidence="3">aralkylamine N-acetyltransferase</fullName>
        <ecNumber evidence="3">2.3.1.87</ecNumber>
    </recommendedName>
</protein>
<dbReference type="AlphaFoldDB" id="H2ZCL9"/>
<evidence type="ECO:0000256" key="7">
    <source>
        <dbReference type="ARBA" id="ARBA00051711"/>
    </source>
</evidence>
<name>H2ZCL9_CIOSA</name>
<dbReference type="PANTHER" id="PTHR20905:SF1">
    <property type="entry name" value="AT07410P-RELATED"/>
    <property type="match status" value="1"/>
</dbReference>
<reference evidence="12" key="3">
    <citation type="submission" date="2025-09" db="UniProtKB">
        <authorList>
            <consortium name="Ensembl"/>
        </authorList>
    </citation>
    <scope>IDENTIFICATION</scope>
</reference>
<comment type="catalytic activity">
    <reaction evidence="6">
        <text>serotonin + (5Z,8Z,11Z,14Z)-eicosatetraenoyl-CoA = N-[(5Z,8Z,11Z,14Z)-eicosatetraenoyl]-serotonin + CoA + H(+)</text>
        <dbReference type="Rhea" id="RHEA:51396"/>
        <dbReference type="ChEBI" id="CHEBI:15378"/>
        <dbReference type="ChEBI" id="CHEBI:57287"/>
        <dbReference type="ChEBI" id="CHEBI:57368"/>
        <dbReference type="ChEBI" id="CHEBI:132255"/>
        <dbReference type="ChEBI" id="CHEBI:350546"/>
    </reaction>
    <physiologicalReaction direction="left-to-right" evidence="6">
        <dbReference type="Rhea" id="RHEA:51397"/>
    </physiologicalReaction>
</comment>
<dbReference type="Proteomes" id="UP000007875">
    <property type="component" value="Unassembled WGS sequence"/>
</dbReference>
<dbReference type="GeneTree" id="ENSGT00940000164149"/>
<dbReference type="InParanoid" id="H2ZCL9"/>
<keyword evidence="1" id="KW-0808">Transferase</keyword>
<dbReference type="SUPFAM" id="SSF55729">
    <property type="entry name" value="Acyl-CoA N-acyltransferases (Nat)"/>
    <property type="match status" value="1"/>
</dbReference>
<comment type="similarity">
    <text evidence="2">Belongs to the acetyltransferase family. AANAT subfamily.</text>
</comment>
<comment type="catalytic activity">
    <reaction evidence="11">
        <text>serotonin + acetyl-CoA = N-acetylserotonin + CoA + H(+)</text>
        <dbReference type="Rhea" id="RHEA:25217"/>
        <dbReference type="ChEBI" id="CHEBI:15378"/>
        <dbReference type="ChEBI" id="CHEBI:17697"/>
        <dbReference type="ChEBI" id="CHEBI:57287"/>
        <dbReference type="ChEBI" id="CHEBI:57288"/>
        <dbReference type="ChEBI" id="CHEBI:350546"/>
        <dbReference type="EC" id="2.3.1.87"/>
    </reaction>
    <physiologicalReaction direction="left-to-right" evidence="11">
        <dbReference type="Rhea" id="RHEA:25218"/>
    </physiologicalReaction>
</comment>
<evidence type="ECO:0000256" key="1">
    <source>
        <dbReference type="ARBA" id="ARBA00022679"/>
    </source>
</evidence>
<evidence type="ECO:0000256" key="2">
    <source>
        <dbReference type="ARBA" id="ARBA00038182"/>
    </source>
</evidence>
<evidence type="ECO:0000313" key="12">
    <source>
        <dbReference type="Ensembl" id="ENSCSAVP00000015335.1"/>
    </source>
</evidence>
<dbReference type="InterPro" id="IPR016181">
    <property type="entry name" value="Acyl_CoA_acyltransferase"/>
</dbReference>
<comment type="catalytic activity">
    <reaction evidence="4">
        <text>dopamine + (9Z)-octadecenoyl-CoA = N-(9Z-octadecanoyl)-dopamine + CoA + H(+)</text>
        <dbReference type="Rhea" id="RHEA:51380"/>
        <dbReference type="ChEBI" id="CHEBI:15378"/>
        <dbReference type="ChEBI" id="CHEBI:31883"/>
        <dbReference type="ChEBI" id="CHEBI:57287"/>
        <dbReference type="ChEBI" id="CHEBI:57387"/>
        <dbReference type="ChEBI" id="CHEBI:59905"/>
    </reaction>
    <physiologicalReaction direction="left-to-right" evidence="4">
        <dbReference type="Rhea" id="RHEA:51381"/>
    </physiologicalReaction>
</comment>
<sequence length="222" mass="25469">MTEAIDQDLIHGKIGCRRLTAADRQVMLDFLLHHFLPREPICKVMEKLYPGKVAEVLKDRYSQICAWNNASLIAYNKQTGENVGIIFGSLRSVADKKVTTPNNELALVLRLFDALNKDLPSYVGDGQYLRVAWSTVKDTYCRQRIMTKIRKRLELVAKELKCSYITSESSSIYTQKITKNLGYSLKNEIKFVDHVDPVTGTRIMKDVEPPHYCIRLMIKQID</sequence>
<evidence type="ECO:0000256" key="3">
    <source>
        <dbReference type="ARBA" id="ARBA00039114"/>
    </source>
</evidence>
<evidence type="ECO:0000256" key="10">
    <source>
        <dbReference type="ARBA" id="ARBA00052335"/>
    </source>
</evidence>
<dbReference type="FunFam" id="3.40.630.30:FF:000046">
    <property type="entry name" value="Dopamine N-acetyltransferase"/>
    <property type="match status" value="1"/>
</dbReference>
<evidence type="ECO:0000256" key="11">
    <source>
        <dbReference type="ARBA" id="ARBA00052491"/>
    </source>
</evidence>
<organism evidence="12 13">
    <name type="scientific">Ciona savignyi</name>
    <name type="common">Pacific transparent sea squirt</name>
    <dbReference type="NCBI Taxonomy" id="51511"/>
    <lineage>
        <taxon>Eukaryota</taxon>
        <taxon>Metazoa</taxon>
        <taxon>Chordata</taxon>
        <taxon>Tunicata</taxon>
        <taxon>Ascidiacea</taxon>
        <taxon>Phlebobranchia</taxon>
        <taxon>Cionidae</taxon>
        <taxon>Ciona</taxon>
    </lineage>
</organism>
<keyword evidence="13" id="KW-1185">Reference proteome</keyword>
<reference evidence="13" key="1">
    <citation type="submission" date="2003-08" db="EMBL/GenBank/DDBJ databases">
        <authorList>
            <person name="Birren B."/>
            <person name="Nusbaum C."/>
            <person name="Abebe A."/>
            <person name="Abouelleil A."/>
            <person name="Adekoya E."/>
            <person name="Ait-zahra M."/>
            <person name="Allen N."/>
            <person name="Allen T."/>
            <person name="An P."/>
            <person name="Anderson M."/>
            <person name="Anderson S."/>
            <person name="Arachchi H."/>
            <person name="Armbruster J."/>
            <person name="Bachantsang P."/>
            <person name="Baldwin J."/>
            <person name="Barry A."/>
            <person name="Bayul T."/>
            <person name="Blitshsteyn B."/>
            <person name="Bloom T."/>
            <person name="Blye J."/>
            <person name="Boguslavskiy L."/>
            <person name="Borowsky M."/>
            <person name="Boukhgalter B."/>
            <person name="Brunache A."/>
            <person name="Butler J."/>
            <person name="Calixte N."/>
            <person name="Calvo S."/>
            <person name="Camarata J."/>
            <person name="Campo K."/>
            <person name="Chang J."/>
            <person name="Cheshatsang Y."/>
            <person name="Citroen M."/>
            <person name="Collymore A."/>
            <person name="Considine T."/>
            <person name="Cook A."/>
            <person name="Cooke P."/>
            <person name="Corum B."/>
            <person name="Cuomo C."/>
            <person name="David R."/>
            <person name="Dawoe T."/>
            <person name="Degray S."/>
            <person name="Dodge S."/>
            <person name="Dooley K."/>
            <person name="Dorje P."/>
            <person name="Dorjee K."/>
            <person name="Dorris L."/>
            <person name="Duffey N."/>
            <person name="Dupes A."/>
            <person name="Elkins T."/>
            <person name="Engels R."/>
            <person name="Erickson J."/>
            <person name="Farina A."/>
            <person name="Faro S."/>
            <person name="Ferreira P."/>
            <person name="Fischer H."/>
            <person name="Fitzgerald M."/>
            <person name="Foley K."/>
            <person name="Gage D."/>
            <person name="Galagan J."/>
            <person name="Gearin G."/>
            <person name="Gnerre S."/>
            <person name="Gnirke A."/>
            <person name="Goyette A."/>
            <person name="Graham J."/>
            <person name="Grandbois E."/>
            <person name="Gyaltsen K."/>
            <person name="Hafez N."/>
            <person name="Hagopian D."/>
            <person name="Hagos B."/>
            <person name="Hall J."/>
            <person name="Hatcher B."/>
            <person name="Heller A."/>
            <person name="Higgins H."/>
            <person name="Honan T."/>
            <person name="Horn A."/>
            <person name="Houde N."/>
            <person name="Hughes L."/>
            <person name="Hulme W."/>
            <person name="Husby E."/>
            <person name="Iliev I."/>
            <person name="Jaffe D."/>
            <person name="Jones C."/>
            <person name="Kamal M."/>
            <person name="Kamat A."/>
            <person name="Kamvysselis M."/>
            <person name="Karlsson E."/>
            <person name="Kells C."/>
            <person name="Kieu A."/>
            <person name="Kisner P."/>
            <person name="Kodira C."/>
            <person name="Kulbokas E."/>
            <person name="Labutti K."/>
            <person name="Lama D."/>
            <person name="Landers T."/>
            <person name="Leger J."/>
            <person name="Levine S."/>
            <person name="Lewis D."/>
            <person name="Lewis T."/>
            <person name="Lindblad-toh K."/>
            <person name="Liu X."/>
            <person name="Lokyitsang T."/>
            <person name="Lokyitsang Y."/>
            <person name="Lucien O."/>
            <person name="Lui A."/>
            <person name="Ma L.J."/>
            <person name="Mabbitt R."/>
            <person name="Macdonald J."/>
            <person name="Maclean C."/>
            <person name="Major J."/>
            <person name="Manning J."/>
            <person name="Marabella R."/>
            <person name="Maru K."/>
            <person name="Matthews C."/>
            <person name="Mauceli E."/>
            <person name="Mccarthy M."/>
            <person name="Mcdonough S."/>
            <person name="Mcghee T."/>
            <person name="Meldrim J."/>
            <person name="Meneus L."/>
            <person name="Mesirov J."/>
            <person name="Mihalev A."/>
            <person name="Mihova T."/>
            <person name="Mikkelsen T."/>
            <person name="Mlenga V."/>
            <person name="Moru K."/>
            <person name="Mozes J."/>
            <person name="Mulrain L."/>
            <person name="Munson G."/>
            <person name="Naylor J."/>
            <person name="Newes C."/>
            <person name="Nguyen C."/>
            <person name="Nguyen N."/>
            <person name="Nguyen T."/>
            <person name="Nicol R."/>
            <person name="Nielsen C."/>
            <person name="Nizzari M."/>
            <person name="Norbu C."/>
            <person name="Norbu N."/>
            <person name="O'donnell P."/>
            <person name="Okoawo O."/>
            <person name="O'leary S."/>
            <person name="Omotosho B."/>
            <person name="O'neill K."/>
            <person name="Osman S."/>
            <person name="Parker S."/>
            <person name="Perrin D."/>
            <person name="Phunkhang P."/>
            <person name="Piqani B."/>
            <person name="Purcell S."/>
            <person name="Rachupka T."/>
            <person name="Ramasamy U."/>
            <person name="Rameau R."/>
            <person name="Ray V."/>
            <person name="Raymond C."/>
            <person name="Retta R."/>
            <person name="Richardson S."/>
            <person name="Rise C."/>
            <person name="Rodriguez J."/>
            <person name="Rogers J."/>
            <person name="Rogov P."/>
            <person name="Rutman M."/>
            <person name="Schupbach R."/>
            <person name="Seaman C."/>
            <person name="Settipalli S."/>
            <person name="Sharpe T."/>
            <person name="Sheridan J."/>
            <person name="Sherpa N."/>
            <person name="Shi J."/>
            <person name="Smirnov S."/>
            <person name="Smith C."/>
            <person name="Sougnez C."/>
            <person name="Spencer B."/>
            <person name="Stalker J."/>
            <person name="Stange-thomann N."/>
            <person name="Stavropoulos S."/>
            <person name="Stetson K."/>
            <person name="Stone C."/>
            <person name="Stone S."/>
            <person name="Stubbs M."/>
            <person name="Talamas J."/>
            <person name="Tchuinga P."/>
            <person name="Tenzing P."/>
            <person name="Tesfaye S."/>
            <person name="Theodore J."/>
            <person name="Thoulutsang Y."/>
            <person name="Topham K."/>
            <person name="Towey S."/>
            <person name="Tsamla T."/>
            <person name="Tsomo N."/>
            <person name="Vallee D."/>
            <person name="Vassiliev H."/>
            <person name="Venkataraman V."/>
            <person name="Vinson J."/>
            <person name="Vo A."/>
            <person name="Wade C."/>
            <person name="Wang S."/>
            <person name="Wangchuk T."/>
            <person name="Wangdi T."/>
            <person name="Whittaker C."/>
            <person name="Wilkinson J."/>
            <person name="Wu Y."/>
            <person name="Wyman D."/>
            <person name="Yadav S."/>
            <person name="Yang S."/>
            <person name="Yang X."/>
            <person name="Yeager S."/>
            <person name="Yee E."/>
            <person name="Young G."/>
            <person name="Zainoun J."/>
            <person name="Zembeck L."/>
            <person name="Zimmer A."/>
            <person name="Zody M."/>
            <person name="Lander E."/>
        </authorList>
    </citation>
    <scope>NUCLEOTIDE SEQUENCE [LARGE SCALE GENOMIC DNA]</scope>
</reference>
<dbReference type="Gene3D" id="3.40.630.30">
    <property type="match status" value="1"/>
</dbReference>
<reference evidence="12" key="2">
    <citation type="submission" date="2025-08" db="UniProtKB">
        <authorList>
            <consortium name="Ensembl"/>
        </authorList>
    </citation>
    <scope>IDENTIFICATION</scope>
</reference>
<proteinExistence type="inferred from homology"/>
<dbReference type="STRING" id="51511.ENSCSAVP00000015335"/>
<dbReference type="HOGENOM" id="CLU_1239769_0_0_1"/>
<dbReference type="EC" id="2.3.1.87" evidence="3"/>
<evidence type="ECO:0000256" key="5">
    <source>
        <dbReference type="ARBA" id="ARBA00050849"/>
    </source>
</evidence>
<accession>H2ZCL9</accession>
<dbReference type="PANTHER" id="PTHR20905">
    <property type="entry name" value="N-ACETYLTRANSFERASE-RELATED"/>
    <property type="match status" value="1"/>
</dbReference>
<dbReference type="GO" id="GO:0004059">
    <property type="term" value="F:aralkylamine N-acetyltransferase activity"/>
    <property type="evidence" value="ECO:0007669"/>
    <property type="project" value="UniProtKB-EC"/>
</dbReference>
<evidence type="ECO:0000256" key="9">
    <source>
        <dbReference type="ARBA" id="ARBA00052178"/>
    </source>
</evidence>
<evidence type="ECO:0000313" key="13">
    <source>
        <dbReference type="Proteomes" id="UP000007875"/>
    </source>
</evidence>
<comment type="catalytic activity">
    <reaction evidence="9">
        <text>serotonin + hexadecanoyl-CoA = N-hexadecanoyl-serotonin + CoA + H(+)</text>
        <dbReference type="Rhea" id="RHEA:51384"/>
        <dbReference type="ChEBI" id="CHEBI:15378"/>
        <dbReference type="ChEBI" id="CHEBI:57287"/>
        <dbReference type="ChEBI" id="CHEBI:57379"/>
        <dbReference type="ChEBI" id="CHEBI:134059"/>
        <dbReference type="ChEBI" id="CHEBI:350546"/>
    </reaction>
    <physiologicalReaction direction="left-to-right" evidence="9">
        <dbReference type="Rhea" id="RHEA:51385"/>
    </physiologicalReaction>
</comment>
<comment type="catalytic activity">
    <reaction evidence="7">
        <text>dopamine + acetyl-CoA = N-acetyldopamine + CoA + H(+)</text>
        <dbReference type="Rhea" id="RHEA:51388"/>
        <dbReference type="ChEBI" id="CHEBI:15378"/>
        <dbReference type="ChEBI" id="CHEBI:57287"/>
        <dbReference type="ChEBI" id="CHEBI:57288"/>
        <dbReference type="ChEBI" id="CHEBI:59905"/>
        <dbReference type="ChEBI" id="CHEBI:125678"/>
    </reaction>
    <physiologicalReaction direction="left-to-right" evidence="7">
        <dbReference type="Rhea" id="RHEA:51389"/>
    </physiologicalReaction>
</comment>
<evidence type="ECO:0000256" key="4">
    <source>
        <dbReference type="ARBA" id="ARBA00050189"/>
    </source>
</evidence>
<evidence type="ECO:0000256" key="6">
    <source>
        <dbReference type="ARBA" id="ARBA00051284"/>
    </source>
</evidence>
<dbReference type="Ensembl" id="ENSCSAVT00000015511.1">
    <property type="protein sequence ID" value="ENSCSAVP00000015335.1"/>
    <property type="gene ID" value="ENSCSAVG00000008998.1"/>
</dbReference>
<evidence type="ECO:0000256" key="8">
    <source>
        <dbReference type="ARBA" id="ARBA00051823"/>
    </source>
</evidence>
<comment type="catalytic activity">
    <reaction evidence="8">
        <text>serotonin + (9Z)-octadecenoyl-CoA = N-(9Z-octadecenoyl)-serotonin + CoA + H(+)</text>
        <dbReference type="Rhea" id="RHEA:51392"/>
        <dbReference type="ChEBI" id="CHEBI:15378"/>
        <dbReference type="ChEBI" id="CHEBI:57287"/>
        <dbReference type="ChEBI" id="CHEBI:57387"/>
        <dbReference type="ChEBI" id="CHEBI:134064"/>
        <dbReference type="ChEBI" id="CHEBI:350546"/>
    </reaction>
    <physiologicalReaction direction="left-to-right" evidence="8">
        <dbReference type="Rhea" id="RHEA:51393"/>
    </physiologicalReaction>
</comment>
<comment type="catalytic activity">
    <reaction evidence="5">
        <text>serotonin + octadecanoyl-CoA = N-octadecanoyl-serotonin + CoA + H(+)</text>
        <dbReference type="Rhea" id="RHEA:51400"/>
        <dbReference type="ChEBI" id="CHEBI:15378"/>
        <dbReference type="ChEBI" id="CHEBI:57287"/>
        <dbReference type="ChEBI" id="CHEBI:57394"/>
        <dbReference type="ChEBI" id="CHEBI:134065"/>
        <dbReference type="ChEBI" id="CHEBI:350546"/>
    </reaction>
    <physiologicalReaction direction="left-to-right" evidence="5">
        <dbReference type="Rhea" id="RHEA:51401"/>
    </physiologicalReaction>
</comment>